<gene>
    <name evidence="1" type="ORF">CMV_011397</name>
</gene>
<sequence length="77" mass="9107">MHTWKRKRKVSDFTVFHKNTHYSTYRFYLHRRSSHSCLSHTLNSLSVCWYKGGSSWAFAVYGETKISMLSGGQDWDL</sequence>
<evidence type="ECO:0000313" key="2">
    <source>
        <dbReference type="Proteomes" id="UP000737018"/>
    </source>
</evidence>
<dbReference type="EMBL" id="JRKL02001387">
    <property type="protein sequence ID" value="KAF3964295.1"/>
    <property type="molecule type" value="Genomic_DNA"/>
</dbReference>
<evidence type="ECO:0000313" key="1">
    <source>
        <dbReference type="EMBL" id="KAF3964295.1"/>
    </source>
</evidence>
<name>A0A8J4RD23_9ROSI</name>
<accession>A0A8J4RD23</accession>
<reference evidence="1" key="1">
    <citation type="submission" date="2020-03" db="EMBL/GenBank/DDBJ databases">
        <title>Castanea mollissima Vanexum genome sequencing.</title>
        <authorList>
            <person name="Staton M."/>
        </authorList>
    </citation>
    <scope>NUCLEOTIDE SEQUENCE</scope>
    <source>
        <tissue evidence="1">Leaf</tissue>
    </source>
</reference>
<organism evidence="1 2">
    <name type="scientific">Castanea mollissima</name>
    <name type="common">Chinese chestnut</name>
    <dbReference type="NCBI Taxonomy" id="60419"/>
    <lineage>
        <taxon>Eukaryota</taxon>
        <taxon>Viridiplantae</taxon>
        <taxon>Streptophyta</taxon>
        <taxon>Embryophyta</taxon>
        <taxon>Tracheophyta</taxon>
        <taxon>Spermatophyta</taxon>
        <taxon>Magnoliopsida</taxon>
        <taxon>eudicotyledons</taxon>
        <taxon>Gunneridae</taxon>
        <taxon>Pentapetalae</taxon>
        <taxon>rosids</taxon>
        <taxon>fabids</taxon>
        <taxon>Fagales</taxon>
        <taxon>Fagaceae</taxon>
        <taxon>Castanea</taxon>
    </lineage>
</organism>
<keyword evidence="2" id="KW-1185">Reference proteome</keyword>
<dbReference type="Proteomes" id="UP000737018">
    <property type="component" value="Unassembled WGS sequence"/>
</dbReference>
<protein>
    <submittedName>
        <fullName evidence="1">Uncharacterized protein</fullName>
    </submittedName>
</protein>
<comment type="caution">
    <text evidence="1">The sequence shown here is derived from an EMBL/GenBank/DDBJ whole genome shotgun (WGS) entry which is preliminary data.</text>
</comment>
<proteinExistence type="predicted"/>
<dbReference type="AlphaFoldDB" id="A0A8J4RD23"/>